<dbReference type="EMBL" id="CAKOGP040002469">
    <property type="protein sequence ID" value="CAJ1970160.1"/>
    <property type="molecule type" value="Genomic_DNA"/>
</dbReference>
<gene>
    <name evidence="2" type="ORF">CYCCA115_LOCUS24183</name>
</gene>
<reference evidence="2" key="1">
    <citation type="submission" date="2023-08" db="EMBL/GenBank/DDBJ databases">
        <authorList>
            <person name="Audoor S."/>
            <person name="Bilcke G."/>
        </authorList>
    </citation>
    <scope>NUCLEOTIDE SEQUENCE</scope>
</reference>
<organism evidence="2 3">
    <name type="scientific">Cylindrotheca closterium</name>
    <dbReference type="NCBI Taxonomy" id="2856"/>
    <lineage>
        <taxon>Eukaryota</taxon>
        <taxon>Sar</taxon>
        <taxon>Stramenopiles</taxon>
        <taxon>Ochrophyta</taxon>
        <taxon>Bacillariophyta</taxon>
        <taxon>Bacillariophyceae</taxon>
        <taxon>Bacillariophycidae</taxon>
        <taxon>Bacillariales</taxon>
        <taxon>Bacillariaceae</taxon>
        <taxon>Cylindrotheca</taxon>
    </lineage>
</organism>
<accession>A0AAD2GE58</accession>
<keyword evidence="3" id="KW-1185">Reference proteome</keyword>
<dbReference type="Proteomes" id="UP001295423">
    <property type="component" value="Unassembled WGS sequence"/>
</dbReference>
<dbReference type="Pfam" id="PF13475">
    <property type="entry name" value="DUF4116"/>
    <property type="match status" value="3"/>
</dbReference>
<feature type="domain" description="DUF4116" evidence="1">
    <location>
        <begin position="609"/>
        <end position="652"/>
    </location>
</feature>
<name>A0AAD2GE58_9STRA</name>
<comment type="caution">
    <text evidence="2">The sequence shown here is derived from an EMBL/GenBank/DDBJ whole genome shotgun (WGS) entry which is preliminary data.</text>
</comment>
<protein>
    <recommendedName>
        <fullName evidence="1">DUF4116 domain-containing protein</fullName>
    </recommendedName>
</protein>
<evidence type="ECO:0000259" key="1">
    <source>
        <dbReference type="Pfam" id="PF13475"/>
    </source>
</evidence>
<sequence>MKTVIQRESSYHSLPHRPSIEDNETRCHQILECRRQINSWQDKLKRLLVEQERYCKLTKLKCAGLEIHTTWSDLSWSEKQDKDFILVALESNELPHELKSFDEDVFPLHIRTDPEIFMARVHHECFERAFRTAGFVVPAPLCDDKSIMLEVVQRQPLVVKSMPGHWRDDKDIFRHVLKSRELPSELLQFFSKDIRSDAELMLALFQHQESQLSWMRDCSERLLDDKDFLINAVKSFRSQSNEDVEERQYELQIHNERPENQSLMYASQRLRSDFDVVMGCVQQLGLNLHHASGDLRRNEKIVMAACAQNSKASDHSRKCGVPADVERDLLMEYQEFAKSIIKGASTESLKLCLDKYGGDESFCLHSISNRNLEWSMIPEVFRSDANFVAKTAASLSRRLWEALPLEMKTNIQVASAVVKRGYIDRTIIWDVVHKCPEVLSDRNLVMELIARHCFYTDLHPLIVANSVIDIRNDKALMLYAIKHQPRFWEYCSDELRGDRDILMAVAKKSAASLHIVSSTHQLDHPEFVACAIRNHRAMNIFSHQRPMYKDIRREMWHNRAVAMAWLESGGEWMGLAFPPYFTEDKAIIVTATKHFWIQFQWASDMLKSDKAFVIQALAVDARIIRYISKELLFDRDVMMAAFSRDVRAIEFYAECDEQSFAFLVSFAQKIRERLRESRTFQDDFIEAAKCPSPENVDCNLPMLNQGPVMLATYEDKIASYAGILHEEELLQYEATSQHLAAWGM</sequence>
<evidence type="ECO:0000313" key="2">
    <source>
        <dbReference type="EMBL" id="CAJ1970160.1"/>
    </source>
</evidence>
<dbReference type="AlphaFoldDB" id="A0AAD2GE58"/>
<feature type="domain" description="DUF4116" evidence="1">
    <location>
        <begin position="262"/>
        <end position="296"/>
    </location>
</feature>
<dbReference type="InterPro" id="IPR025197">
    <property type="entry name" value="DUF4116"/>
</dbReference>
<evidence type="ECO:0000313" key="3">
    <source>
        <dbReference type="Proteomes" id="UP001295423"/>
    </source>
</evidence>
<proteinExistence type="predicted"/>
<feature type="domain" description="DUF4116" evidence="1">
    <location>
        <begin position="473"/>
        <end position="515"/>
    </location>
</feature>